<dbReference type="EMBL" id="DPIY01000009">
    <property type="protein sequence ID" value="HCT57444.1"/>
    <property type="molecule type" value="Genomic_DNA"/>
</dbReference>
<name>A0A3D4V9E8_9BACT</name>
<dbReference type="AlphaFoldDB" id="A0A3D4V9E8"/>
<evidence type="ECO:0000313" key="1">
    <source>
        <dbReference type="EMBL" id="HCT57444.1"/>
    </source>
</evidence>
<proteinExistence type="predicted"/>
<protein>
    <recommendedName>
        <fullName evidence="3">PSK operon transcription factor</fullName>
    </recommendedName>
</protein>
<dbReference type="Pfam" id="PF07704">
    <property type="entry name" value="PSK_trans_fac"/>
    <property type="match status" value="1"/>
</dbReference>
<comment type="caution">
    <text evidence="1">The sequence shown here is derived from an EMBL/GenBank/DDBJ whole genome shotgun (WGS) entry which is preliminary data.</text>
</comment>
<evidence type="ECO:0008006" key="3">
    <source>
        <dbReference type="Google" id="ProtNLM"/>
    </source>
</evidence>
<reference evidence="1 2" key="1">
    <citation type="journal article" date="2018" name="Nat. Biotechnol.">
        <title>A standardized bacterial taxonomy based on genome phylogeny substantially revises the tree of life.</title>
        <authorList>
            <person name="Parks D.H."/>
            <person name="Chuvochina M."/>
            <person name="Waite D.W."/>
            <person name="Rinke C."/>
            <person name="Skarshewski A."/>
            <person name="Chaumeil P.A."/>
            <person name="Hugenholtz P."/>
        </authorList>
    </citation>
    <scope>NUCLEOTIDE SEQUENCE [LARGE SCALE GENOMIC DNA]</scope>
    <source>
        <strain evidence="1">UBA8844</strain>
    </source>
</reference>
<organism evidence="1 2">
    <name type="scientific">Gemmatimonas aurantiaca</name>
    <dbReference type="NCBI Taxonomy" id="173480"/>
    <lineage>
        <taxon>Bacteria</taxon>
        <taxon>Pseudomonadati</taxon>
        <taxon>Gemmatimonadota</taxon>
        <taxon>Gemmatimonadia</taxon>
        <taxon>Gemmatimonadales</taxon>
        <taxon>Gemmatimonadaceae</taxon>
        <taxon>Gemmatimonas</taxon>
    </lineage>
</organism>
<evidence type="ECO:0000313" key="2">
    <source>
        <dbReference type="Proteomes" id="UP000264071"/>
    </source>
</evidence>
<accession>A0A3D4V9E8</accession>
<dbReference type="InterPro" id="IPR011660">
    <property type="entry name" value="VapB-like"/>
</dbReference>
<sequence>MAINIKSPEAEKLVRELAELTGESITDAIQHAVRERLTRERLRKLGAVERSWSRVQRIQERIAGGAAASDVTTESVIGYDDQGVAR</sequence>
<dbReference type="Proteomes" id="UP000264071">
    <property type="component" value="Unassembled WGS sequence"/>
</dbReference>
<gene>
    <name evidence="1" type="ORF">DGD08_09570</name>
</gene>